<dbReference type="AlphaFoldDB" id="A0A4Y8QYB9"/>
<dbReference type="Proteomes" id="UP000298003">
    <property type="component" value="Unassembled WGS sequence"/>
</dbReference>
<reference evidence="2 3" key="1">
    <citation type="submission" date="2019-03" db="EMBL/GenBank/DDBJ databases">
        <title>Cellulosimicrobium funkei JCM14302 Assembly.</title>
        <authorList>
            <person name="Dou T."/>
        </authorList>
    </citation>
    <scope>NUCLEOTIDE SEQUENCE [LARGE SCALE GENOMIC DNA]</scope>
    <source>
        <strain evidence="2 3">JCM 14302</strain>
    </source>
</reference>
<evidence type="ECO:0000256" key="1">
    <source>
        <dbReference type="SAM" id="MobiDB-lite"/>
    </source>
</evidence>
<evidence type="ECO:0000313" key="3">
    <source>
        <dbReference type="Proteomes" id="UP000298003"/>
    </source>
</evidence>
<protein>
    <submittedName>
        <fullName evidence="2">Uncharacterized protein</fullName>
    </submittedName>
</protein>
<dbReference type="EMBL" id="SOZH01000012">
    <property type="protein sequence ID" value="TFF04380.1"/>
    <property type="molecule type" value="Genomic_DNA"/>
</dbReference>
<keyword evidence="3" id="KW-1185">Reference proteome</keyword>
<proteinExistence type="predicted"/>
<feature type="region of interest" description="Disordered" evidence="1">
    <location>
        <begin position="47"/>
        <end position="79"/>
    </location>
</feature>
<gene>
    <name evidence="2" type="ORF">E1O70_18210</name>
</gene>
<organism evidence="2 3">
    <name type="scientific">Cellulosimicrobium funkei</name>
    <dbReference type="NCBI Taxonomy" id="264251"/>
    <lineage>
        <taxon>Bacteria</taxon>
        <taxon>Bacillati</taxon>
        <taxon>Actinomycetota</taxon>
        <taxon>Actinomycetes</taxon>
        <taxon>Micrococcales</taxon>
        <taxon>Promicromonosporaceae</taxon>
        <taxon>Cellulosimicrobium</taxon>
    </lineage>
</organism>
<evidence type="ECO:0000313" key="2">
    <source>
        <dbReference type="EMBL" id="TFF04380.1"/>
    </source>
</evidence>
<dbReference type="GeneID" id="95686420"/>
<sequence>MTSMPDVYSDPEGACILDLSTVMSARREVGPVVSRLVDDLREQLGRDPLGSESSAQTARALNAALTSARAQQGREARGRIDAHLAAIPDEDSVGSAT</sequence>
<accession>A0A4Y8QYB9</accession>
<name>A0A4Y8QYB9_9MICO</name>
<comment type="caution">
    <text evidence="2">The sequence shown here is derived from an EMBL/GenBank/DDBJ whole genome shotgun (WGS) entry which is preliminary data.</text>
</comment>
<dbReference type="RefSeq" id="WP_128957770.1">
    <property type="nucleotide sequence ID" value="NZ_SOZH01000012.1"/>
</dbReference>